<dbReference type="RefSeq" id="WP_377060373.1">
    <property type="nucleotide sequence ID" value="NZ_JBHSJJ010000001.1"/>
</dbReference>
<protein>
    <recommendedName>
        <fullName evidence="3">Lipoprotein</fullName>
    </recommendedName>
</protein>
<keyword evidence="2" id="KW-1185">Reference proteome</keyword>
<gene>
    <name evidence="1" type="ORF">ACFPFU_00320</name>
</gene>
<sequence>MKTFGSMLWVVVAMTGFGCSEDDGPGIPGLEFRLEVVDDNYELREIFQKNEKIGLQLKVVNHSNQEIILDDYYHSILPQIYENENLFFVYKWDLNADNKLDSVGRAYIFPINFLMIGLPIYSEPFRVLPNSEGIIARFFWDDNPENEPLSGGKYYSFLKDDLLVNNIIVKIDLEVAFEVK</sequence>
<evidence type="ECO:0008006" key="3">
    <source>
        <dbReference type="Google" id="ProtNLM"/>
    </source>
</evidence>
<comment type="caution">
    <text evidence="1">The sequence shown here is derived from an EMBL/GenBank/DDBJ whole genome shotgun (WGS) entry which is preliminary data.</text>
</comment>
<dbReference type="Proteomes" id="UP001595818">
    <property type="component" value="Unassembled WGS sequence"/>
</dbReference>
<dbReference type="EMBL" id="JBHSJJ010000001">
    <property type="protein sequence ID" value="MFC4870112.1"/>
    <property type="molecule type" value="Genomic_DNA"/>
</dbReference>
<evidence type="ECO:0000313" key="1">
    <source>
        <dbReference type="EMBL" id="MFC4870112.1"/>
    </source>
</evidence>
<accession>A0ABV9SUS9</accession>
<dbReference type="PROSITE" id="PS51257">
    <property type="entry name" value="PROKAR_LIPOPROTEIN"/>
    <property type="match status" value="1"/>
</dbReference>
<organism evidence="1 2">
    <name type="scientific">Negadavirga shengliensis</name>
    <dbReference type="NCBI Taxonomy" id="1389218"/>
    <lineage>
        <taxon>Bacteria</taxon>
        <taxon>Pseudomonadati</taxon>
        <taxon>Bacteroidota</taxon>
        <taxon>Cytophagia</taxon>
        <taxon>Cytophagales</taxon>
        <taxon>Cyclobacteriaceae</taxon>
        <taxon>Negadavirga</taxon>
    </lineage>
</organism>
<name>A0ABV9SUS9_9BACT</name>
<reference evidence="2" key="1">
    <citation type="journal article" date="2019" name="Int. J. Syst. Evol. Microbiol.">
        <title>The Global Catalogue of Microorganisms (GCM) 10K type strain sequencing project: providing services to taxonomists for standard genome sequencing and annotation.</title>
        <authorList>
            <consortium name="The Broad Institute Genomics Platform"/>
            <consortium name="The Broad Institute Genome Sequencing Center for Infectious Disease"/>
            <person name="Wu L."/>
            <person name="Ma J."/>
        </authorList>
    </citation>
    <scope>NUCLEOTIDE SEQUENCE [LARGE SCALE GENOMIC DNA]</scope>
    <source>
        <strain evidence="2">CGMCC 4.7466</strain>
    </source>
</reference>
<proteinExistence type="predicted"/>
<evidence type="ECO:0000313" key="2">
    <source>
        <dbReference type="Proteomes" id="UP001595818"/>
    </source>
</evidence>